<organism evidence="2 3">
    <name type="scientific">Magallana gigas</name>
    <name type="common">Pacific oyster</name>
    <name type="synonym">Crassostrea gigas</name>
    <dbReference type="NCBI Taxonomy" id="29159"/>
    <lineage>
        <taxon>Eukaryota</taxon>
        <taxon>Metazoa</taxon>
        <taxon>Spiralia</taxon>
        <taxon>Lophotrochozoa</taxon>
        <taxon>Mollusca</taxon>
        <taxon>Bivalvia</taxon>
        <taxon>Autobranchia</taxon>
        <taxon>Pteriomorphia</taxon>
        <taxon>Ostreida</taxon>
        <taxon>Ostreoidea</taxon>
        <taxon>Ostreidae</taxon>
        <taxon>Magallana</taxon>
    </lineage>
</organism>
<dbReference type="AlphaFoldDB" id="A0A8W8KW56"/>
<accession>A0A8W8KW56</accession>
<sequence length="121" mass="13597">MDFVVLDDFIFEILVIGIRRSITETREAAGCYTTYVISTTHHECISDSECDTYMSCCQNSGADYSVCVPHKDHVLPKEKSHQSLSSGQKMHHKDKGHVFHLPQPSPIPIPILEKATHKSKS</sequence>
<keyword evidence="3" id="KW-1185">Reference proteome</keyword>
<dbReference type="EnsemblMetazoa" id="G25279.3">
    <property type="protein sequence ID" value="G25279.3:cds"/>
    <property type="gene ID" value="G25279"/>
</dbReference>
<evidence type="ECO:0000256" key="1">
    <source>
        <dbReference type="SAM" id="MobiDB-lite"/>
    </source>
</evidence>
<dbReference type="Proteomes" id="UP000005408">
    <property type="component" value="Unassembled WGS sequence"/>
</dbReference>
<evidence type="ECO:0000313" key="3">
    <source>
        <dbReference type="Proteomes" id="UP000005408"/>
    </source>
</evidence>
<feature type="region of interest" description="Disordered" evidence="1">
    <location>
        <begin position="78"/>
        <end position="108"/>
    </location>
</feature>
<evidence type="ECO:0008006" key="4">
    <source>
        <dbReference type="Google" id="ProtNLM"/>
    </source>
</evidence>
<proteinExistence type="predicted"/>
<dbReference type="EnsemblMetazoa" id="G25279.4">
    <property type="protein sequence ID" value="G25279.4:cds"/>
    <property type="gene ID" value="G25279"/>
</dbReference>
<name>A0A8W8KW56_MAGGI</name>
<protein>
    <recommendedName>
        <fullName evidence="4">WAP domain-containing protein</fullName>
    </recommendedName>
</protein>
<evidence type="ECO:0000313" key="2">
    <source>
        <dbReference type="EnsemblMetazoa" id="G25279.4:cds"/>
    </source>
</evidence>
<reference evidence="2" key="1">
    <citation type="submission" date="2022-08" db="UniProtKB">
        <authorList>
            <consortium name="EnsemblMetazoa"/>
        </authorList>
    </citation>
    <scope>IDENTIFICATION</scope>
    <source>
        <strain evidence="2">05x7-T-G4-1.051#20</strain>
    </source>
</reference>